<proteinExistence type="predicted"/>
<name>A0A1S2QH54_9ACTN</name>
<dbReference type="AlphaFoldDB" id="A0A1S2QH54"/>
<feature type="compositionally biased region" description="Basic residues" evidence="1">
    <location>
        <begin position="1"/>
        <end position="11"/>
    </location>
</feature>
<reference evidence="2 3" key="1">
    <citation type="submission" date="2016-10" db="EMBL/GenBank/DDBJ databases">
        <title>Genome sequence of Streptomyces sp. MUSC 1.</title>
        <authorList>
            <person name="Lee L.-H."/>
            <person name="Ser H.-L."/>
            <person name="Law J.W.-F."/>
        </authorList>
    </citation>
    <scope>NUCLEOTIDE SEQUENCE [LARGE SCALE GENOMIC DNA]</scope>
    <source>
        <strain evidence="2 3">MUSC 1</strain>
    </source>
</reference>
<comment type="caution">
    <text evidence="2">The sequence shown here is derived from an EMBL/GenBank/DDBJ whole genome shotgun (WGS) entry which is preliminary data.</text>
</comment>
<organism evidence="2 3">
    <name type="scientific">Streptomyces monashensis</name>
    <dbReference type="NCBI Taxonomy" id="1678012"/>
    <lineage>
        <taxon>Bacteria</taxon>
        <taxon>Bacillati</taxon>
        <taxon>Actinomycetota</taxon>
        <taxon>Actinomycetes</taxon>
        <taxon>Kitasatosporales</taxon>
        <taxon>Streptomycetaceae</taxon>
        <taxon>Streptomyces</taxon>
    </lineage>
</organism>
<evidence type="ECO:0000313" key="3">
    <source>
        <dbReference type="Proteomes" id="UP000179642"/>
    </source>
</evidence>
<feature type="compositionally biased region" description="Low complexity" evidence="1">
    <location>
        <begin position="21"/>
        <end position="42"/>
    </location>
</feature>
<accession>A0A1S2QH54</accession>
<evidence type="ECO:0000256" key="1">
    <source>
        <dbReference type="SAM" id="MobiDB-lite"/>
    </source>
</evidence>
<protein>
    <submittedName>
        <fullName evidence="2">Uncharacterized protein</fullName>
    </submittedName>
</protein>
<keyword evidence="3" id="KW-1185">Reference proteome</keyword>
<sequence>MPGSRARRPGHAAHPSPRPHPAAATTPAAAATPATACDPADAARGRPATASSTDRTRHRYGYSLWETAVHTAATATTGPIQGGGALGPNVIVADPSTPNFQQKFDDVFSHQQWCAADPSIVRADGFEAPATGGIGLHDPLVISLGGNGQYAHVVNGTGAPTSGTGTAPSKVTSFP</sequence>
<dbReference type="EMBL" id="MLYO01000025">
    <property type="protein sequence ID" value="OIK04796.1"/>
    <property type="molecule type" value="Genomic_DNA"/>
</dbReference>
<evidence type="ECO:0000313" key="2">
    <source>
        <dbReference type="EMBL" id="OIK04796.1"/>
    </source>
</evidence>
<feature type="region of interest" description="Disordered" evidence="1">
    <location>
        <begin position="1"/>
        <end position="55"/>
    </location>
</feature>
<dbReference type="Proteomes" id="UP000179642">
    <property type="component" value="Unassembled WGS sequence"/>
</dbReference>
<gene>
    <name evidence="2" type="ORF">BIV23_15660</name>
</gene>